<keyword evidence="8" id="KW-1185">Reference proteome</keyword>
<dbReference type="SUPFAM" id="SSF54236">
    <property type="entry name" value="Ubiquitin-like"/>
    <property type="match status" value="1"/>
</dbReference>
<reference evidence="8" key="1">
    <citation type="submission" date="2015-02" db="EMBL/GenBank/DDBJ databases">
        <title>Genome sequencing for Strongylocentrotus purpuratus.</title>
        <authorList>
            <person name="Murali S."/>
            <person name="Liu Y."/>
            <person name="Vee V."/>
            <person name="English A."/>
            <person name="Wang M."/>
            <person name="Skinner E."/>
            <person name="Han Y."/>
            <person name="Muzny D.M."/>
            <person name="Worley K.C."/>
            <person name="Gibbs R.A."/>
        </authorList>
    </citation>
    <scope>NUCLEOTIDE SEQUENCE</scope>
</reference>
<dbReference type="GO" id="GO:0006995">
    <property type="term" value="P:cellular response to nitrogen starvation"/>
    <property type="evidence" value="ECO:0000318"/>
    <property type="project" value="GO_Central"/>
</dbReference>
<dbReference type="PANTHER" id="PTHR10969">
    <property type="entry name" value="MICROTUBULE-ASSOCIATED PROTEINS 1A/1B LIGHT CHAIN 3-RELATED"/>
    <property type="match status" value="1"/>
</dbReference>
<keyword evidence="3" id="KW-0472">Membrane</keyword>
<dbReference type="OMA" id="AKMKWMF"/>
<organism evidence="7 8">
    <name type="scientific">Strongylocentrotus purpuratus</name>
    <name type="common">Purple sea urchin</name>
    <dbReference type="NCBI Taxonomy" id="7668"/>
    <lineage>
        <taxon>Eukaryota</taxon>
        <taxon>Metazoa</taxon>
        <taxon>Echinodermata</taxon>
        <taxon>Eleutherozoa</taxon>
        <taxon>Echinozoa</taxon>
        <taxon>Echinoidea</taxon>
        <taxon>Euechinoidea</taxon>
        <taxon>Echinacea</taxon>
        <taxon>Camarodonta</taxon>
        <taxon>Echinidea</taxon>
        <taxon>Strongylocentrotidae</taxon>
        <taxon>Strongylocentrotus</taxon>
    </lineage>
</organism>
<dbReference type="FunCoup" id="A0A7M7N5P3">
    <property type="interactions" value="603"/>
</dbReference>
<evidence type="ECO:0008006" key="9">
    <source>
        <dbReference type="Google" id="ProtNLM"/>
    </source>
</evidence>
<evidence type="ECO:0000313" key="7">
    <source>
        <dbReference type="EnsemblMetazoa" id="XP_030831497"/>
    </source>
</evidence>
<dbReference type="CTD" id="11345"/>
<dbReference type="InterPro" id="IPR004241">
    <property type="entry name" value="Atg8-like"/>
</dbReference>
<dbReference type="Pfam" id="PF02991">
    <property type="entry name" value="ATG8"/>
    <property type="match status" value="1"/>
</dbReference>
<dbReference type="GO" id="GO:0000045">
    <property type="term" value="P:autophagosome assembly"/>
    <property type="evidence" value="ECO:0000318"/>
    <property type="project" value="GO_Central"/>
</dbReference>
<evidence type="ECO:0000256" key="4">
    <source>
        <dbReference type="ARBA" id="ARBA00023288"/>
    </source>
</evidence>
<reference evidence="7" key="2">
    <citation type="submission" date="2021-01" db="UniProtKB">
        <authorList>
            <consortium name="EnsemblMetazoa"/>
        </authorList>
    </citation>
    <scope>IDENTIFICATION</scope>
</reference>
<dbReference type="FunFam" id="3.10.20.90:FF:000788">
    <property type="entry name" value="Uncharacterized protein"/>
    <property type="match status" value="1"/>
</dbReference>
<proteinExistence type="inferred from homology"/>
<dbReference type="GeneID" id="115918375"/>
<comment type="similarity">
    <text evidence="2 6">Belongs to the ATG8 family.</text>
</comment>
<dbReference type="OrthoDB" id="6738456at2759"/>
<accession>A0A7M7N5P3</accession>
<feature type="lipid moiety-binding region" description="Phosphatidylserine amidated glycine; alternate" evidence="5">
    <location>
        <position position="113"/>
    </location>
</feature>
<dbReference type="KEGG" id="spu:115918375"/>
<dbReference type="GO" id="GO:0000421">
    <property type="term" value="C:autophagosome membrane"/>
    <property type="evidence" value="ECO:0000318"/>
    <property type="project" value="GO_Central"/>
</dbReference>
<evidence type="ECO:0000256" key="2">
    <source>
        <dbReference type="ARBA" id="ARBA00007293"/>
    </source>
</evidence>
<comment type="subcellular location">
    <subcellularLocation>
        <location evidence="1">Membrane</location>
    </subcellularLocation>
</comment>
<dbReference type="EnsemblMetazoa" id="XM_030975637">
    <property type="protein sequence ID" value="XP_030831497"/>
    <property type="gene ID" value="LOC115918375"/>
</dbReference>
<dbReference type="GO" id="GO:0097352">
    <property type="term" value="P:autophagosome maturation"/>
    <property type="evidence" value="ECO:0000318"/>
    <property type="project" value="GO_Central"/>
</dbReference>
<sequence>MVATVRCVYHRTSESSKIRVKYPERIPVIVQKAPKSQVPDIDKRKFLIPADITVAQFMWIIRKRIQLPAEKAIFLFVGKVLPQSSATMGHIYQEHRDADGFLYVAYSGENTFGATPL</sequence>
<dbReference type="Proteomes" id="UP000007110">
    <property type="component" value="Unassembled WGS sequence"/>
</dbReference>
<dbReference type="RefSeq" id="XP_030831497.1">
    <property type="nucleotide sequence ID" value="XM_030975637.1"/>
</dbReference>
<keyword evidence="6" id="KW-0072">Autophagy</keyword>
<evidence type="ECO:0000256" key="5">
    <source>
        <dbReference type="PIRSR" id="PIRSR604241-50"/>
    </source>
</evidence>
<evidence type="ECO:0000256" key="3">
    <source>
        <dbReference type="ARBA" id="ARBA00023136"/>
    </source>
</evidence>
<evidence type="ECO:0000313" key="8">
    <source>
        <dbReference type="Proteomes" id="UP000007110"/>
    </source>
</evidence>
<dbReference type="AlphaFoldDB" id="A0A7M7N5P3"/>
<evidence type="ECO:0000256" key="6">
    <source>
        <dbReference type="RuleBase" id="RU004384"/>
    </source>
</evidence>
<dbReference type="InParanoid" id="A0A7M7N5P3"/>
<protein>
    <recommendedName>
        <fullName evidence="9">Gamma-aminobutyric acid receptor-associated protein-like 2</fullName>
    </recommendedName>
</protein>
<dbReference type="GO" id="GO:0031625">
    <property type="term" value="F:ubiquitin protein ligase binding"/>
    <property type="evidence" value="ECO:0000318"/>
    <property type="project" value="GO_Central"/>
</dbReference>
<dbReference type="Gene3D" id="3.10.20.90">
    <property type="entry name" value="Phosphatidylinositol 3-kinase Catalytic Subunit, Chain A, domain 1"/>
    <property type="match status" value="1"/>
</dbReference>
<dbReference type="InterPro" id="IPR029071">
    <property type="entry name" value="Ubiquitin-like_domsf"/>
</dbReference>
<evidence type="ECO:0000256" key="1">
    <source>
        <dbReference type="ARBA" id="ARBA00004370"/>
    </source>
</evidence>
<dbReference type="CDD" id="cd17163">
    <property type="entry name" value="Ubl_ATG8_GABARAPL2"/>
    <property type="match status" value="1"/>
</dbReference>
<keyword evidence="4 5" id="KW-0449">Lipoprotein</keyword>
<name>A0A7M7N5P3_STRPU</name>
<dbReference type="GO" id="GO:0000423">
    <property type="term" value="P:mitophagy"/>
    <property type="evidence" value="ECO:0000318"/>
    <property type="project" value="GO_Central"/>
</dbReference>
<dbReference type="GO" id="GO:0008429">
    <property type="term" value="F:phosphatidylethanolamine binding"/>
    <property type="evidence" value="ECO:0000318"/>
    <property type="project" value="GO_Central"/>
</dbReference>